<dbReference type="PANTHER" id="PTHR43060">
    <property type="entry name" value="3-HYDROXYISOBUTYRATE DEHYDROGENASE-LIKE 1, MITOCHONDRIAL-RELATED"/>
    <property type="match status" value="1"/>
</dbReference>
<protein>
    <recommendedName>
        <fullName evidence="6">6-phosphogluconate dehydrogenase NADP-binding domain-containing protein</fullName>
    </recommendedName>
</protein>
<dbReference type="PIRSF" id="PIRSF000103">
    <property type="entry name" value="HIBADH"/>
    <property type="match status" value="1"/>
</dbReference>
<dbReference type="InterPro" id="IPR013328">
    <property type="entry name" value="6PGD_dom2"/>
</dbReference>
<dbReference type="PANTHER" id="PTHR43060:SF15">
    <property type="entry name" value="3-HYDROXYISOBUTYRATE DEHYDROGENASE-LIKE 1, MITOCHONDRIAL-RELATED"/>
    <property type="match status" value="1"/>
</dbReference>
<dbReference type="SUPFAM" id="SSF48179">
    <property type="entry name" value="6-phosphogluconate dehydrogenase C-terminal domain-like"/>
    <property type="match status" value="1"/>
</dbReference>
<feature type="non-terminal residue" evidence="5">
    <location>
        <position position="288"/>
    </location>
</feature>
<dbReference type="GO" id="GO:0051287">
    <property type="term" value="F:NAD binding"/>
    <property type="evidence" value="ECO:0007669"/>
    <property type="project" value="InterPro"/>
</dbReference>
<dbReference type="Pfam" id="PF14833">
    <property type="entry name" value="NAD_binding_11"/>
    <property type="match status" value="1"/>
</dbReference>
<evidence type="ECO:0000256" key="1">
    <source>
        <dbReference type="ARBA" id="ARBA00023002"/>
    </source>
</evidence>
<accession>A0A382KJF4</accession>
<proteinExistence type="predicted"/>
<dbReference type="InterPro" id="IPR015815">
    <property type="entry name" value="HIBADH-related"/>
</dbReference>
<dbReference type="InterPro" id="IPR006115">
    <property type="entry name" value="6PGDH_NADP-bd"/>
</dbReference>
<gene>
    <name evidence="5" type="ORF">METZ01_LOCUS275685</name>
</gene>
<feature type="domain" description="3-hydroxyisobutyrate dehydrogenase-like NAD-binding" evidence="4">
    <location>
        <begin position="166"/>
        <end position="280"/>
    </location>
</feature>
<dbReference type="InterPro" id="IPR036291">
    <property type="entry name" value="NAD(P)-bd_dom_sf"/>
</dbReference>
<dbReference type="SUPFAM" id="SSF51735">
    <property type="entry name" value="NAD(P)-binding Rossmann-fold domains"/>
    <property type="match status" value="1"/>
</dbReference>
<dbReference type="InterPro" id="IPR029154">
    <property type="entry name" value="HIBADH-like_NADP-bd"/>
</dbReference>
<name>A0A382KJF4_9ZZZZ</name>
<dbReference type="AlphaFoldDB" id="A0A382KJF4"/>
<reference evidence="5" key="1">
    <citation type="submission" date="2018-05" db="EMBL/GenBank/DDBJ databases">
        <authorList>
            <person name="Lanie J.A."/>
            <person name="Ng W.-L."/>
            <person name="Kazmierczak K.M."/>
            <person name="Andrzejewski T.M."/>
            <person name="Davidsen T.M."/>
            <person name="Wayne K.J."/>
            <person name="Tettelin H."/>
            <person name="Glass J.I."/>
            <person name="Rusch D."/>
            <person name="Podicherti R."/>
            <person name="Tsui H.-C.T."/>
            <person name="Winkler M.E."/>
        </authorList>
    </citation>
    <scope>NUCLEOTIDE SEQUENCE</scope>
</reference>
<dbReference type="Gene3D" id="3.40.50.720">
    <property type="entry name" value="NAD(P)-binding Rossmann-like Domain"/>
    <property type="match status" value="1"/>
</dbReference>
<dbReference type="Gene3D" id="1.10.1040.10">
    <property type="entry name" value="N-(1-d-carboxylethyl)-l-norvaline Dehydrogenase, domain 2"/>
    <property type="match status" value="1"/>
</dbReference>
<dbReference type="InterPro" id="IPR008927">
    <property type="entry name" value="6-PGluconate_DH-like_C_sf"/>
</dbReference>
<evidence type="ECO:0000313" key="5">
    <source>
        <dbReference type="EMBL" id="SVC22831.1"/>
    </source>
</evidence>
<feature type="domain" description="6-phosphogluconate dehydrogenase NADP-binding" evidence="3">
    <location>
        <begin position="3"/>
        <end position="163"/>
    </location>
</feature>
<dbReference type="GO" id="GO:0050661">
    <property type="term" value="F:NADP binding"/>
    <property type="evidence" value="ECO:0007669"/>
    <property type="project" value="InterPro"/>
</dbReference>
<organism evidence="5">
    <name type="scientific">marine metagenome</name>
    <dbReference type="NCBI Taxonomy" id="408172"/>
    <lineage>
        <taxon>unclassified sequences</taxon>
        <taxon>metagenomes</taxon>
        <taxon>ecological metagenomes</taxon>
    </lineage>
</organism>
<evidence type="ECO:0000256" key="2">
    <source>
        <dbReference type="ARBA" id="ARBA00023027"/>
    </source>
</evidence>
<evidence type="ECO:0000259" key="4">
    <source>
        <dbReference type="Pfam" id="PF14833"/>
    </source>
</evidence>
<keyword evidence="2" id="KW-0520">NAD</keyword>
<dbReference type="EMBL" id="UINC01080151">
    <property type="protein sequence ID" value="SVC22831.1"/>
    <property type="molecule type" value="Genomic_DNA"/>
</dbReference>
<sequence length="288" mass="30591">MTKIGLIGLGTMGASFATNLLKAGIELTVHDIHRQIAEPHLTAGAHWADTPRELAAASDVILTSLPGPPEVEAVALDEVDGLIAGMAPDSVLFDLSTNSPTVVRHIHQVFARKGLHCLDAPVSGGPKGAASGKLAIWVGGEKEVFTTNRKALDALGDQVRYIGPIGAGAVAKLVHNAAGYAIQTIMAEVFSVGVKAGVEPLALFEAVRQGARGRQRTFDSLSEHYLINQYDPPDFALRLAHKDVSLAAELGREFDVPMRLINLTLAEMSEALGRGWGNRDSRVAMLLQ</sequence>
<evidence type="ECO:0008006" key="6">
    <source>
        <dbReference type="Google" id="ProtNLM"/>
    </source>
</evidence>
<dbReference type="Pfam" id="PF03446">
    <property type="entry name" value="NAD_binding_2"/>
    <property type="match status" value="1"/>
</dbReference>
<evidence type="ECO:0000259" key="3">
    <source>
        <dbReference type="Pfam" id="PF03446"/>
    </source>
</evidence>
<dbReference type="GO" id="GO:0016491">
    <property type="term" value="F:oxidoreductase activity"/>
    <property type="evidence" value="ECO:0007669"/>
    <property type="project" value="UniProtKB-KW"/>
</dbReference>
<keyword evidence="1" id="KW-0560">Oxidoreductase</keyword>